<keyword evidence="4" id="KW-0413">Isomerase</keyword>
<dbReference type="SUPFAM" id="SSF53383">
    <property type="entry name" value="PLP-dependent transferases"/>
    <property type="match status" value="1"/>
</dbReference>
<sequence>MIPGGAHTYSKGDDQFPATAPRFLERGDGAHVWDDRDRRFLDWTMGLRTMTLGYRHAAVIEAAVEQIWKGSNFGRPSRIEMETAEDLLALLPSADMVKFGKNGSNVTTAAVKLARAHTGRDLVAICLDHPFFSFDDWFIGATPCHSGVPQAIRDLTVGFRYNDLDSVRRLFTEHPGRISAVIMEAATSEPPRDGFLHAVRSLCRDNGALFILDEMITGFRWHRGGAQAFYDLDPDLSTFGKGMGNGFAVSALVGKREIMELGGIGHKRRRVFLMSTTHGAENHALAAARAVMRVYGEQDVIGHMWRVGAALIEGLNEAARNSRVSDHFTAFGYACGPQFACRDRDGAISAPMRTLFLQEMARHGVIMNYVAPSLAHGPAEVDVTLEAARRALGVYARALEGDVGSLLEGPPLKPVFREYN</sequence>
<evidence type="ECO:0000256" key="2">
    <source>
        <dbReference type="ARBA" id="ARBA00022898"/>
    </source>
</evidence>
<organism evidence="4 5">
    <name type="scientific">Skermanella stibiiresistens SB22</name>
    <dbReference type="NCBI Taxonomy" id="1385369"/>
    <lineage>
        <taxon>Bacteria</taxon>
        <taxon>Pseudomonadati</taxon>
        <taxon>Pseudomonadota</taxon>
        <taxon>Alphaproteobacteria</taxon>
        <taxon>Rhodospirillales</taxon>
        <taxon>Azospirillaceae</taxon>
        <taxon>Skermanella</taxon>
    </lineage>
</organism>
<accession>W9HCS2</accession>
<dbReference type="STRING" id="1385369.N825_00990"/>
<dbReference type="InterPro" id="IPR015421">
    <property type="entry name" value="PyrdxlP-dep_Trfase_major"/>
</dbReference>
<dbReference type="PANTHER" id="PTHR43713:SF3">
    <property type="entry name" value="GLUTAMATE-1-SEMIALDEHYDE 2,1-AMINOMUTASE 1, CHLOROPLASTIC-RELATED"/>
    <property type="match status" value="1"/>
</dbReference>
<protein>
    <submittedName>
        <fullName evidence="4">Glutamate-1-semialdehyde 2,1-aminomutase</fullName>
        <ecNumber evidence="4">5.4.3.8</ecNumber>
    </submittedName>
</protein>
<dbReference type="EC" id="5.4.3.8" evidence="4"/>
<dbReference type="PANTHER" id="PTHR43713">
    <property type="entry name" value="GLUTAMATE-1-SEMIALDEHYDE 2,1-AMINOMUTASE"/>
    <property type="match status" value="1"/>
</dbReference>
<dbReference type="Gene3D" id="3.40.640.10">
    <property type="entry name" value="Type I PLP-dependent aspartate aminotransferase-like (Major domain)"/>
    <property type="match status" value="1"/>
</dbReference>
<evidence type="ECO:0000256" key="1">
    <source>
        <dbReference type="ARBA" id="ARBA00001933"/>
    </source>
</evidence>
<dbReference type="PATRIC" id="fig|1385369.3.peg.189"/>
<dbReference type="GO" id="GO:0008483">
    <property type="term" value="F:transaminase activity"/>
    <property type="evidence" value="ECO:0007669"/>
    <property type="project" value="InterPro"/>
</dbReference>
<keyword evidence="5" id="KW-1185">Reference proteome</keyword>
<keyword evidence="2 3" id="KW-0663">Pyridoxal phosphate</keyword>
<proteinExistence type="inferred from homology"/>
<dbReference type="InterPro" id="IPR005814">
    <property type="entry name" value="Aminotrans_3"/>
</dbReference>
<comment type="cofactor">
    <cofactor evidence="1">
        <name>pyridoxal 5'-phosphate</name>
        <dbReference type="ChEBI" id="CHEBI:597326"/>
    </cofactor>
</comment>
<dbReference type="EMBL" id="AVFL01000001">
    <property type="protein sequence ID" value="EWY42507.1"/>
    <property type="molecule type" value="Genomic_DNA"/>
</dbReference>
<comment type="similarity">
    <text evidence="3">Belongs to the class-III pyridoxal-phosphate-dependent aminotransferase family.</text>
</comment>
<comment type="caution">
    <text evidence="4">The sequence shown here is derived from an EMBL/GenBank/DDBJ whole genome shotgun (WGS) entry which is preliminary data.</text>
</comment>
<evidence type="ECO:0000256" key="3">
    <source>
        <dbReference type="RuleBase" id="RU003560"/>
    </source>
</evidence>
<reference evidence="4 5" key="1">
    <citation type="submission" date="2013-08" db="EMBL/GenBank/DDBJ databases">
        <title>The genome sequence of Skermanella stibiiresistens.</title>
        <authorList>
            <person name="Zhu W."/>
            <person name="Wang G."/>
        </authorList>
    </citation>
    <scope>NUCLEOTIDE SEQUENCE [LARGE SCALE GENOMIC DNA]</scope>
    <source>
        <strain evidence="4 5">SB22</strain>
    </source>
</reference>
<name>W9HCS2_9PROT</name>
<evidence type="ECO:0000313" key="5">
    <source>
        <dbReference type="Proteomes" id="UP000019486"/>
    </source>
</evidence>
<dbReference type="InterPro" id="IPR015424">
    <property type="entry name" value="PyrdxlP-dep_Trfase"/>
</dbReference>
<dbReference type="Gene3D" id="3.90.1150.10">
    <property type="entry name" value="Aspartate Aminotransferase, domain 1"/>
    <property type="match status" value="1"/>
</dbReference>
<dbReference type="AlphaFoldDB" id="W9HCS2"/>
<dbReference type="Pfam" id="PF00202">
    <property type="entry name" value="Aminotran_3"/>
    <property type="match status" value="1"/>
</dbReference>
<dbReference type="GO" id="GO:0030170">
    <property type="term" value="F:pyridoxal phosphate binding"/>
    <property type="evidence" value="ECO:0007669"/>
    <property type="project" value="InterPro"/>
</dbReference>
<dbReference type="GO" id="GO:0042286">
    <property type="term" value="F:glutamate-1-semialdehyde 2,1-aminomutase activity"/>
    <property type="evidence" value="ECO:0007669"/>
    <property type="project" value="UniProtKB-EC"/>
</dbReference>
<dbReference type="Proteomes" id="UP000019486">
    <property type="component" value="Unassembled WGS sequence"/>
</dbReference>
<evidence type="ECO:0000313" key="4">
    <source>
        <dbReference type="EMBL" id="EWY42507.1"/>
    </source>
</evidence>
<dbReference type="NCBIfam" id="NF004856">
    <property type="entry name" value="PRK06209.1"/>
    <property type="match status" value="1"/>
</dbReference>
<dbReference type="InterPro" id="IPR015422">
    <property type="entry name" value="PyrdxlP-dep_Trfase_small"/>
</dbReference>
<gene>
    <name evidence="4" type="ORF">N825_00990</name>
</gene>